<dbReference type="HAMAP" id="MF_00948">
    <property type="entry name" value="NusG"/>
    <property type="match status" value="1"/>
</dbReference>
<dbReference type="SUPFAM" id="SSF50104">
    <property type="entry name" value="Translation proteins SH3-like domain"/>
    <property type="match status" value="1"/>
</dbReference>
<dbReference type="SMART" id="SM00738">
    <property type="entry name" value="NGN"/>
    <property type="match status" value="1"/>
</dbReference>
<dbReference type="PRINTS" id="PR00338">
    <property type="entry name" value="NUSGTNSCPFCT"/>
</dbReference>
<dbReference type="InterPro" id="IPR005824">
    <property type="entry name" value="KOW"/>
</dbReference>
<dbReference type="Pfam" id="PF02357">
    <property type="entry name" value="NusG"/>
    <property type="match status" value="1"/>
</dbReference>
<dbReference type="InterPro" id="IPR006645">
    <property type="entry name" value="NGN-like_dom"/>
</dbReference>
<reference evidence="7" key="1">
    <citation type="submission" date="2018-05" db="EMBL/GenBank/DDBJ databases">
        <authorList>
            <person name="Lanie J.A."/>
            <person name="Ng W.-L."/>
            <person name="Kazmierczak K.M."/>
            <person name="Andrzejewski T.M."/>
            <person name="Davidsen T.M."/>
            <person name="Wayne K.J."/>
            <person name="Tettelin H."/>
            <person name="Glass J.I."/>
            <person name="Rusch D."/>
            <person name="Podicherti R."/>
            <person name="Tsui H.-C.T."/>
            <person name="Winkler M.E."/>
        </authorList>
    </citation>
    <scope>NUCLEOTIDE SEQUENCE</scope>
</reference>
<evidence type="ECO:0000256" key="1">
    <source>
        <dbReference type="ARBA" id="ARBA00022472"/>
    </source>
</evidence>
<keyword evidence="3" id="KW-0805">Transcription regulation</keyword>
<evidence type="ECO:0008006" key="8">
    <source>
        <dbReference type="Google" id="ProtNLM"/>
    </source>
</evidence>
<dbReference type="SUPFAM" id="SSF82679">
    <property type="entry name" value="N-utilization substance G protein NusG, N-terminal domain"/>
    <property type="match status" value="1"/>
</dbReference>
<dbReference type="InterPro" id="IPR015869">
    <property type="entry name" value="Transcrpt_antiterm_NusG_bac_CS"/>
</dbReference>
<dbReference type="PROSITE" id="PS01014">
    <property type="entry name" value="NUSG"/>
    <property type="match status" value="1"/>
</dbReference>
<dbReference type="InterPro" id="IPR014722">
    <property type="entry name" value="Rib_uL2_dom2"/>
</dbReference>
<gene>
    <name evidence="7" type="ORF">METZ01_LOCUS120026</name>
</gene>
<evidence type="ECO:0000259" key="6">
    <source>
        <dbReference type="SMART" id="SM00739"/>
    </source>
</evidence>
<name>A0A381XRN9_9ZZZZ</name>
<dbReference type="AlphaFoldDB" id="A0A381XRN9"/>
<dbReference type="InterPro" id="IPR036735">
    <property type="entry name" value="NGN_dom_sf"/>
</dbReference>
<evidence type="ECO:0000256" key="3">
    <source>
        <dbReference type="ARBA" id="ARBA00023015"/>
    </source>
</evidence>
<evidence type="ECO:0000256" key="4">
    <source>
        <dbReference type="ARBA" id="ARBA00023163"/>
    </source>
</evidence>
<dbReference type="NCBIfam" id="TIGR00922">
    <property type="entry name" value="nusG"/>
    <property type="match status" value="1"/>
</dbReference>
<evidence type="ECO:0000256" key="2">
    <source>
        <dbReference type="ARBA" id="ARBA00022814"/>
    </source>
</evidence>
<organism evidence="7">
    <name type="scientific">marine metagenome</name>
    <dbReference type="NCBI Taxonomy" id="408172"/>
    <lineage>
        <taxon>unclassified sequences</taxon>
        <taxon>metagenomes</taxon>
        <taxon>ecological metagenomes</taxon>
    </lineage>
</organism>
<dbReference type="InterPro" id="IPR001062">
    <property type="entry name" value="Transcrpt_antiterm_NusG"/>
</dbReference>
<dbReference type="CDD" id="cd06091">
    <property type="entry name" value="KOW_NusG"/>
    <property type="match status" value="1"/>
</dbReference>
<dbReference type="InterPro" id="IPR043425">
    <property type="entry name" value="NusG-like"/>
</dbReference>
<feature type="domain" description="NusG-like N-terminal" evidence="5">
    <location>
        <begin position="3"/>
        <end position="109"/>
    </location>
</feature>
<dbReference type="GO" id="GO:0006354">
    <property type="term" value="P:DNA-templated transcription elongation"/>
    <property type="evidence" value="ECO:0007669"/>
    <property type="project" value="InterPro"/>
</dbReference>
<dbReference type="GO" id="GO:0032784">
    <property type="term" value="P:regulation of DNA-templated transcription elongation"/>
    <property type="evidence" value="ECO:0007669"/>
    <property type="project" value="InterPro"/>
</dbReference>
<dbReference type="GO" id="GO:0031564">
    <property type="term" value="P:transcription antitermination"/>
    <property type="evidence" value="ECO:0007669"/>
    <property type="project" value="UniProtKB-KW"/>
</dbReference>
<feature type="domain" description="KOW" evidence="6">
    <location>
        <begin position="121"/>
        <end position="148"/>
    </location>
</feature>
<accession>A0A381XRN9</accession>
<proteinExistence type="inferred from homology"/>
<dbReference type="Gene3D" id="3.30.70.940">
    <property type="entry name" value="NusG, N-terminal domain"/>
    <property type="match status" value="1"/>
</dbReference>
<dbReference type="InterPro" id="IPR008991">
    <property type="entry name" value="Translation_prot_SH3-like_sf"/>
</dbReference>
<dbReference type="Gene3D" id="2.30.30.30">
    <property type="match status" value="1"/>
</dbReference>
<protein>
    <recommendedName>
        <fullName evidence="8">NusG-like N-terminal domain-containing protein</fullName>
    </recommendedName>
</protein>
<dbReference type="GO" id="GO:0005829">
    <property type="term" value="C:cytosol"/>
    <property type="evidence" value="ECO:0007669"/>
    <property type="project" value="TreeGrafter"/>
</dbReference>
<sequence>MFWYSLRVISGKEKSAEEQILRAAGDNEITNEIEEVFVPYEKVVEMRNNKKRIREKMFFPGYVLIKMNMNANTKYIVENSPGVLSFVGPKGKKPVPLREDEIKRIFGEVERKEGIEVVETPFKKGDAIKVVAGPFIDFTGFVESLNEDKQKVKVTVSIFGRPTPIELDFFQVEIEK</sequence>
<dbReference type="PANTHER" id="PTHR30265:SF2">
    <property type="entry name" value="TRANSCRIPTION TERMINATION_ANTITERMINATION PROTEIN NUSG"/>
    <property type="match status" value="1"/>
</dbReference>
<dbReference type="CDD" id="cd09891">
    <property type="entry name" value="NGN_Bact_1"/>
    <property type="match status" value="1"/>
</dbReference>
<dbReference type="InterPro" id="IPR047050">
    <property type="entry name" value="NGN"/>
</dbReference>
<evidence type="ECO:0000259" key="5">
    <source>
        <dbReference type="SMART" id="SM00738"/>
    </source>
</evidence>
<keyword evidence="1" id="KW-0806">Transcription termination</keyword>
<dbReference type="EMBL" id="UINC01016062">
    <property type="protein sequence ID" value="SVA67172.1"/>
    <property type="molecule type" value="Genomic_DNA"/>
</dbReference>
<dbReference type="SMART" id="SM00739">
    <property type="entry name" value="KOW"/>
    <property type="match status" value="1"/>
</dbReference>
<dbReference type="GO" id="GO:0006353">
    <property type="term" value="P:DNA-templated transcription termination"/>
    <property type="evidence" value="ECO:0007669"/>
    <property type="project" value="UniProtKB-KW"/>
</dbReference>
<dbReference type="PANTHER" id="PTHR30265">
    <property type="entry name" value="RHO-INTERACTING TRANSCRIPTION TERMINATION FACTOR NUSG"/>
    <property type="match status" value="1"/>
</dbReference>
<keyword evidence="2" id="KW-0889">Transcription antitermination</keyword>
<evidence type="ECO:0000313" key="7">
    <source>
        <dbReference type="EMBL" id="SVA67172.1"/>
    </source>
</evidence>
<keyword evidence="4" id="KW-0804">Transcription</keyword>